<dbReference type="GO" id="GO:0004523">
    <property type="term" value="F:RNA-DNA hybrid ribonuclease activity"/>
    <property type="evidence" value="ECO:0007669"/>
    <property type="project" value="InterPro"/>
</dbReference>
<dbReference type="InterPro" id="IPR002156">
    <property type="entry name" value="RNaseH_domain"/>
</dbReference>
<name>A0AAE0EBD0_9ROSI</name>
<dbReference type="GO" id="GO:0003676">
    <property type="term" value="F:nucleic acid binding"/>
    <property type="evidence" value="ECO:0007669"/>
    <property type="project" value="InterPro"/>
</dbReference>
<evidence type="ECO:0000259" key="1">
    <source>
        <dbReference type="Pfam" id="PF13456"/>
    </source>
</evidence>
<dbReference type="Proteomes" id="UP001281410">
    <property type="component" value="Unassembled WGS sequence"/>
</dbReference>
<dbReference type="Pfam" id="PF13456">
    <property type="entry name" value="RVT_3"/>
    <property type="match status" value="1"/>
</dbReference>
<dbReference type="EMBL" id="JANJYJ010000003">
    <property type="protein sequence ID" value="KAK3221859.1"/>
    <property type="molecule type" value="Genomic_DNA"/>
</dbReference>
<evidence type="ECO:0000313" key="3">
    <source>
        <dbReference type="Proteomes" id="UP001281410"/>
    </source>
</evidence>
<accession>A0AAE0EBD0</accession>
<keyword evidence="3" id="KW-1185">Reference proteome</keyword>
<proteinExistence type="predicted"/>
<gene>
    <name evidence="2" type="ORF">Dsin_008884</name>
</gene>
<sequence>MVKLARKKVVVESHCPTCNKAAETTIHALWDCNNFKHFRHNWLPRNVDGAKQNFSEAVWWSKNLLAKIENLHVNKGITLVPPEHDLGSWKPPKLVLYKINYDAVSSAGSRKVGIGAVICDSTGLVLASCSQVIEARFTTQVAKTLAVLRGIVFSRAAVRNHVSWNLMR</sequence>
<protein>
    <recommendedName>
        <fullName evidence="1">RNase H type-1 domain-containing protein</fullName>
    </recommendedName>
</protein>
<dbReference type="AlphaFoldDB" id="A0AAE0EBD0"/>
<evidence type="ECO:0000313" key="2">
    <source>
        <dbReference type="EMBL" id="KAK3221859.1"/>
    </source>
</evidence>
<reference evidence="2" key="1">
    <citation type="journal article" date="2023" name="Plant J.">
        <title>Genome sequences and population genomics provide insights into the demographic history, inbreeding, and mutation load of two 'living fossil' tree species of Dipteronia.</title>
        <authorList>
            <person name="Feng Y."/>
            <person name="Comes H.P."/>
            <person name="Chen J."/>
            <person name="Zhu S."/>
            <person name="Lu R."/>
            <person name="Zhang X."/>
            <person name="Li P."/>
            <person name="Qiu J."/>
            <person name="Olsen K.M."/>
            <person name="Qiu Y."/>
        </authorList>
    </citation>
    <scope>NUCLEOTIDE SEQUENCE</scope>
    <source>
        <strain evidence="2">NBL</strain>
    </source>
</reference>
<feature type="domain" description="RNase H type-1" evidence="1">
    <location>
        <begin position="100"/>
        <end position="153"/>
    </location>
</feature>
<comment type="caution">
    <text evidence="2">The sequence shown here is derived from an EMBL/GenBank/DDBJ whole genome shotgun (WGS) entry which is preliminary data.</text>
</comment>
<organism evidence="2 3">
    <name type="scientific">Dipteronia sinensis</name>
    <dbReference type="NCBI Taxonomy" id="43782"/>
    <lineage>
        <taxon>Eukaryota</taxon>
        <taxon>Viridiplantae</taxon>
        <taxon>Streptophyta</taxon>
        <taxon>Embryophyta</taxon>
        <taxon>Tracheophyta</taxon>
        <taxon>Spermatophyta</taxon>
        <taxon>Magnoliopsida</taxon>
        <taxon>eudicotyledons</taxon>
        <taxon>Gunneridae</taxon>
        <taxon>Pentapetalae</taxon>
        <taxon>rosids</taxon>
        <taxon>malvids</taxon>
        <taxon>Sapindales</taxon>
        <taxon>Sapindaceae</taxon>
        <taxon>Hippocastanoideae</taxon>
        <taxon>Acereae</taxon>
        <taxon>Dipteronia</taxon>
    </lineage>
</organism>